<keyword evidence="1" id="KW-0175">Coiled coil</keyword>
<dbReference type="Proteomes" id="UP000595220">
    <property type="component" value="Chromosome"/>
</dbReference>
<name>A0AAP9Y8G0_9ACTO</name>
<dbReference type="EMBL" id="CP066065">
    <property type="protein sequence ID" value="QQC43835.1"/>
    <property type="molecule type" value="Genomic_DNA"/>
</dbReference>
<reference evidence="2 3" key="1">
    <citation type="submission" date="2020-12" db="EMBL/GenBank/DDBJ databases">
        <title>FDA dAtabase for Regulatory Grade micrObial Sequences (FDA-ARGOS): Supporting development and validation of Infectious Disease Dx tests.</title>
        <authorList>
            <person name="Sproer C."/>
            <person name="Gronow S."/>
            <person name="Severitt S."/>
            <person name="Schroder I."/>
            <person name="Tallon L."/>
            <person name="Sadzewicz L."/>
            <person name="Zhao X."/>
            <person name="Boylan J."/>
            <person name="Ott S."/>
            <person name="Bowen H."/>
            <person name="Vavikolanu K."/>
            <person name="Mehta A."/>
            <person name="Aluvathingal J."/>
            <person name="Nadendla S."/>
            <person name="Lowell S."/>
            <person name="Myers T."/>
            <person name="Yan Y."/>
            <person name="Sichtig H."/>
        </authorList>
    </citation>
    <scope>NUCLEOTIDE SEQUENCE [LARGE SCALE GENOMIC DNA]</scope>
    <source>
        <strain evidence="2 3">FDAARGOS_985</strain>
    </source>
</reference>
<dbReference type="Gene3D" id="1.10.287.1060">
    <property type="entry name" value="ESAT-6-like"/>
    <property type="match status" value="1"/>
</dbReference>
<organism evidence="2 3">
    <name type="scientific">Schaalia meyeri</name>
    <dbReference type="NCBI Taxonomy" id="52773"/>
    <lineage>
        <taxon>Bacteria</taxon>
        <taxon>Bacillati</taxon>
        <taxon>Actinomycetota</taxon>
        <taxon>Actinomycetes</taxon>
        <taxon>Actinomycetales</taxon>
        <taxon>Actinomycetaceae</taxon>
        <taxon>Schaalia</taxon>
    </lineage>
</organism>
<keyword evidence="3" id="KW-1185">Reference proteome</keyword>
<protein>
    <submittedName>
        <fullName evidence="2">WXG100 family type VII secretion target</fullName>
    </submittedName>
</protein>
<accession>A0AAP9Y8G0</accession>
<evidence type="ECO:0000313" key="3">
    <source>
        <dbReference type="Proteomes" id="UP000595220"/>
    </source>
</evidence>
<dbReference type="Pfam" id="PF06013">
    <property type="entry name" value="WXG100"/>
    <property type="match status" value="1"/>
</dbReference>
<dbReference type="SUPFAM" id="SSF140453">
    <property type="entry name" value="EsxAB dimer-like"/>
    <property type="match status" value="1"/>
</dbReference>
<evidence type="ECO:0000256" key="1">
    <source>
        <dbReference type="SAM" id="Coils"/>
    </source>
</evidence>
<dbReference type="KEGG" id="amy:ADJ76_06665"/>
<feature type="coiled-coil region" evidence="1">
    <location>
        <begin position="52"/>
        <end position="89"/>
    </location>
</feature>
<dbReference type="AlphaFoldDB" id="A0AAP9Y8G0"/>
<gene>
    <name evidence="2" type="ORF">I6H42_08740</name>
</gene>
<evidence type="ECO:0000313" key="2">
    <source>
        <dbReference type="EMBL" id="QQC43835.1"/>
    </source>
</evidence>
<proteinExistence type="predicted"/>
<sequence>MTEIFVNAGELQSLATTLGARAQELEARIDGVPQTAAFLANNWEGEAATAALDRIIRDEKQLRQIAERLTANKKALESALEAYSEAEQKVSALWGN</sequence>
<dbReference type="InterPro" id="IPR036689">
    <property type="entry name" value="ESAT-6-like_sf"/>
</dbReference>
<dbReference type="InterPro" id="IPR010310">
    <property type="entry name" value="T7SS_ESAT-6-like"/>
</dbReference>
<dbReference type="RefSeq" id="WP_050695329.1">
    <property type="nucleotide sequence ID" value="NZ_CP012072.1"/>
</dbReference>